<feature type="region of interest" description="Disordered" evidence="1">
    <location>
        <begin position="1"/>
        <end position="20"/>
    </location>
</feature>
<comment type="caution">
    <text evidence="3">The sequence shown here is derived from an EMBL/GenBank/DDBJ whole genome shotgun (WGS) entry which is preliminary data.</text>
</comment>
<keyword evidence="2" id="KW-0472">Membrane</keyword>
<feature type="transmembrane region" description="Helical" evidence="2">
    <location>
        <begin position="51"/>
        <end position="69"/>
    </location>
</feature>
<organism evidence="3 4">
    <name type="scientific">Mesorhizobium kowhaii</name>
    <dbReference type="NCBI Taxonomy" id="1300272"/>
    <lineage>
        <taxon>Bacteria</taxon>
        <taxon>Pseudomonadati</taxon>
        <taxon>Pseudomonadota</taxon>
        <taxon>Alphaproteobacteria</taxon>
        <taxon>Hyphomicrobiales</taxon>
        <taxon>Phyllobacteriaceae</taxon>
        <taxon>Mesorhizobium</taxon>
    </lineage>
</organism>
<proteinExistence type="predicted"/>
<dbReference type="AlphaFoldDB" id="A0A2W7CPV3"/>
<evidence type="ECO:0000256" key="1">
    <source>
        <dbReference type="SAM" id="MobiDB-lite"/>
    </source>
</evidence>
<evidence type="ECO:0000313" key="4">
    <source>
        <dbReference type="Proteomes" id="UP000248616"/>
    </source>
</evidence>
<dbReference type="Proteomes" id="UP000248616">
    <property type="component" value="Unassembled WGS sequence"/>
</dbReference>
<gene>
    <name evidence="3" type="ORF">B5V02_09510</name>
</gene>
<dbReference type="EMBL" id="MZXV01000019">
    <property type="protein sequence ID" value="PZV38583.1"/>
    <property type="molecule type" value="Genomic_DNA"/>
</dbReference>
<keyword evidence="4" id="KW-1185">Reference proteome</keyword>
<accession>A0A2W7CPV3</accession>
<sequence>MVGSQRRVASGEIHNSTSGKLFPALGSFIGAALFGFFMLKGLAIGVPGGKVFVLGLVALGCVGFGLFMAQ</sequence>
<dbReference type="OrthoDB" id="8098672at2"/>
<name>A0A2W7CPV3_9HYPH</name>
<keyword evidence="2" id="KW-1133">Transmembrane helix</keyword>
<reference evidence="4" key="1">
    <citation type="submission" date="2017-03" db="EMBL/GenBank/DDBJ databases">
        <authorList>
            <person name="Safronova V.I."/>
            <person name="Sazanova A.L."/>
            <person name="Chirak E.R."/>
        </authorList>
    </citation>
    <scope>NUCLEOTIDE SEQUENCE [LARGE SCALE GENOMIC DNA]</scope>
    <source>
        <strain evidence="4">Ach-343</strain>
    </source>
</reference>
<protein>
    <submittedName>
        <fullName evidence="3">Uncharacterized protein</fullName>
    </submittedName>
</protein>
<feature type="transmembrane region" description="Helical" evidence="2">
    <location>
        <begin position="21"/>
        <end position="39"/>
    </location>
</feature>
<dbReference type="RefSeq" id="WP_111544001.1">
    <property type="nucleotide sequence ID" value="NZ_MZXV01000019.1"/>
</dbReference>
<evidence type="ECO:0000256" key="2">
    <source>
        <dbReference type="SAM" id="Phobius"/>
    </source>
</evidence>
<keyword evidence="2" id="KW-0812">Transmembrane</keyword>
<evidence type="ECO:0000313" key="3">
    <source>
        <dbReference type="EMBL" id="PZV38583.1"/>
    </source>
</evidence>